<evidence type="ECO:0000313" key="1">
    <source>
        <dbReference type="EMBL" id="MPN53062.1"/>
    </source>
</evidence>
<proteinExistence type="predicted"/>
<sequence length="80" mass="8543">MEFDILAQLEHIGLLVGLLPAEGQLGNDIEILIHIHQRVVHLRHHALGSYGGDGVRSKADGFGIGAEAQHGGALSARCER</sequence>
<dbReference type="EMBL" id="VSSQ01119795">
    <property type="protein sequence ID" value="MPN53062.1"/>
    <property type="molecule type" value="Genomic_DNA"/>
</dbReference>
<protein>
    <submittedName>
        <fullName evidence="1">Uncharacterized protein</fullName>
    </submittedName>
</protein>
<reference evidence="1" key="1">
    <citation type="submission" date="2019-08" db="EMBL/GenBank/DDBJ databases">
        <authorList>
            <person name="Kucharzyk K."/>
            <person name="Murdoch R.W."/>
            <person name="Higgins S."/>
            <person name="Loffler F."/>
        </authorList>
    </citation>
    <scope>NUCLEOTIDE SEQUENCE</scope>
</reference>
<dbReference type="AlphaFoldDB" id="A0A645IQA5"/>
<name>A0A645IQA5_9ZZZZ</name>
<gene>
    <name evidence="1" type="ORF">SDC9_200725</name>
</gene>
<accession>A0A645IQA5</accession>
<organism evidence="1">
    <name type="scientific">bioreactor metagenome</name>
    <dbReference type="NCBI Taxonomy" id="1076179"/>
    <lineage>
        <taxon>unclassified sequences</taxon>
        <taxon>metagenomes</taxon>
        <taxon>ecological metagenomes</taxon>
    </lineage>
</organism>
<comment type="caution">
    <text evidence="1">The sequence shown here is derived from an EMBL/GenBank/DDBJ whole genome shotgun (WGS) entry which is preliminary data.</text>
</comment>